<evidence type="ECO:0000256" key="4">
    <source>
        <dbReference type="ARBA" id="ARBA00022692"/>
    </source>
</evidence>
<dbReference type="Pfam" id="PF00884">
    <property type="entry name" value="Sulfatase"/>
    <property type="match status" value="1"/>
</dbReference>
<comment type="pathway">
    <text evidence="2">Cell wall biogenesis; lipoteichoic acid biosynthesis.</text>
</comment>
<dbReference type="KEGG" id="jpo:G7058_04945"/>
<protein>
    <submittedName>
        <fullName evidence="9">Sulfatase-like hydrolase/transferase</fullName>
    </submittedName>
</protein>
<evidence type="ECO:0000256" key="6">
    <source>
        <dbReference type="ARBA" id="ARBA00023136"/>
    </source>
</evidence>
<keyword evidence="3" id="KW-1003">Cell membrane</keyword>
<dbReference type="SUPFAM" id="SSF53649">
    <property type="entry name" value="Alkaline phosphatase-like"/>
    <property type="match status" value="1"/>
</dbReference>
<evidence type="ECO:0000256" key="5">
    <source>
        <dbReference type="ARBA" id="ARBA00022989"/>
    </source>
</evidence>
<keyword evidence="4 7" id="KW-0812">Transmembrane</keyword>
<comment type="subcellular location">
    <subcellularLocation>
        <location evidence="1">Cell membrane</location>
        <topology evidence="1">Multi-pass membrane protein</topology>
    </subcellularLocation>
</comment>
<dbReference type="GO" id="GO:0005886">
    <property type="term" value="C:plasma membrane"/>
    <property type="evidence" value="ECO:0007669"/>
    <property type="project" value="UniProtKB-SubCell"/>
</dbReference>
<gene>
    <name evidence="9" type="ORF">G7058_04945</name>
</gene>
<accession>A0A6G7WGU0</accession>
<keyword evidence="10" id="KW-1185">Reference proteome</keyword>
<dbReference type="RefSeq" id="WP_166062516.1">
    <property type="nucleotide sequence ID" value="NZ_CP049889.1"/>
</dbReference>
<dbReference type="PANTHER" id="PTHR47371">
    <property type="entry name" value="LIPOTEICHOIC ACID SYNTHASE"/>
    <property type="match status" value="1"/>
</dbReference>
<evidence type="ECO:0000259" key="8">
    <source>
        <dbReference type="Pfam" id="PF00884"/>
    </source>
</evidence>
<dbReference type="AlphaFoldDB" id="A0A6G7WGU0"/>
<dbReference type="PANTHER" id="PTHR47371:SF3">
    <property type="entry name" value="PHOSPHOGLYCEROL TRANSFERASE I"/>
    <property type="match status" value="1"/>
</dbReference>
<feature type="domain" description="Sulfatase N-terminal" evidence="8">
    <location>
        <begin position="258"/>
        <end position="539"/>
    </location>
</feature>
<feature type="transmembrane region" description="Helical" evidence="7">
    <location>
        <begin position="158"/>
        <end position="176"/>
    </location>
</feature>
<reference evidence="9 10" key="1">
    <citation type="journal article" date="2017" name="Int. J. Syst. Evol. Microbiol.">
        <title>Jeotgalibaca porci sp. nov. and Jeotgalibaca arthritidis sp. nov., isolated from pigs, and emended description of the genus Jeotgalibaca.</title>
        <authorList>
            <person name="Zamora L."/>
            <person name="Perez-Sancho M."/>
            <person name="Dominguez L."/>
            <person name="Fernandez-Garayzabal J.F."/>
            <person name="Vela A.I."/>
        </authorList>
    </citation>
    <scope>NUCLEOTIDE SEQUENCE [LARGE SCALE GENOMIC DNA]</scope>
    <source>
        <strain evidence="9 10">CCUG 69148</strain>
    </source>
</reference>
<dbReference type="InterPro" id="IPR000917">
    <property type="entry name" value="Sulfatase_N"/>
</dbReference>
<evidence type="ECO:0000313" key="10">
    <source>
        <dbReference type="Proteomes" id="UP000501830"/>
    </source>
</evidence>
<dbReference type="CDD" id="cd16015">
    <property type="entry name" value="LTA_synthase"/>
    <property type="match status" value="1"/>
</dbReference>
<keyword evidence="9" id="KW-0378">Hydrolase</keyword>
<keyword evidence="6 7" id="KW-0472">Membrane</keyword>
<dbReference type="Gene3D" id="3.40.720.10">
    <property type="entry name" value="Alkaline Phosphatase, subunit A"/>
    <property type="match status" value="1"/>
</dbReference>
<organism evidence="9 10">
    <name type="scientific">Jeotgalibaca porci</name>
    <dbReference type="NCBI Taxonomy" id="1868793"/>
    <lineage>
        <taxon>Bacteria</taxon>
        <taxon>Bacillati</taxon>
        <taxon>Bacillota</taxon>
        <taxon>Bacilli</taxon>
        <taxon>Lactobacillales</taxon>
        <taxon>Carnobacteriaceae</taxon>
        <taxon>Jeotgalibaca</taxon>
    </lineage>
</organism>
<feature type="transmembrane region" description="Helical" evidence="7">
    <location>
        <begin position="81"/>
        <end position="98"/>
    </location>
</feature>
<feature type="transmembrane region" description="Helical" evidence="7">
    <location>
        <begin position="125"/>
        <end position="146"/>
    </location>
</feature>
<evidence type="ECO:0000256" key="7">
    <source>
        <dbReference type="SAM" id="Phobius"/>
    </source>
</evidence>
<dbReference type="InterPro" id="IPR050448">
    <property type="entry name" value="OpgB/LTA_synthase_biosynth"/>
</dbReference>
<sequence>MRNVNKRSSLFFSDPLFKQLLSFLLSTFIIQLILQWFQNKLNIGLVINFTFLWHTEKFIISWGILMLVALWLWAVINNAKVVNLLIVSSSMVMGYLTYEKMNQREEPLYPADFKMALEIDFLLKMISPVAIVVILGALIAIIIVLIRLFKRNSVKLPLLVRLLLFTFTSLGLFYTSQFQEPGNLVKRAYDRTAKWIPYSQKMNYYNTGFVAGFLYNLPSAPMVKPDGLNEATLTALFSKYAAQANEINTQRKNEQIASNVIYIMNESFADPLVLERADASYDPIPFTRNLAQRVRSGTMLSQGYGGGTANIEFEALTGFSMEPFAVNISTPFTQFLPKMTDFPSIVSRMNEEGHTTFATHPFNTSMYKRRDNYHILGFDHFYYDETMTYQDKVDNNPYISDASAYQEILEHMKKSEGYDFAHLVTMQNHTPFNGKYMEVPSFQETGFVNKDINHYHRDLMESDRAMTELVTAIEAWDEPVAVVFWGDHWPNVFGEALKRDSGDLLSRTPVMVFGNQTYADNKWDIVSPIYFMPELWETLDTKVTPFEALLMTMREELPAFEKGMYYLPDGSTVRTREELPESARAVLKDYDRVMYDTTTGSQQLEESGFFEVK</sequence>
<keyword evidence="9" id="KW-0808">Transferase</keyword>
<dbReference type="GO" id="GO:0016787">
    <property type="term" value="F:hydrolase activity"/>
    <property type="evidence" value="ECO:0007669"/>
    <property type="project" value="UniProtKB-KW"/>
</dbReference>
<feature type="transmembrane region" description="Helical" evidence="7">
    <location>
        <begin position="20"/>
        <end position="38"/>
    </location>
</feature>
<evidence type="ECO:0000256" key="3">
    <source>
        <dbReference type="ARBA" id="ARBA00022475"/>
    </source>
</evidence>
<dbReference type="Proteomes" id="UP000501830">
    <property type="component" value="Chromosome"/>
</dbReference>
<evidence type="ECO:0000256" key="2">
    <source>
        <dbReference type="ARBA" id="ARBA00004936"/>
    </source>
</evidence>
<name>A0A6G7WGU0_9LACT</name>
<evidence type="ECO:0000313" key="9">
    <source>
        <dbReference type="EMBL" id="QIK51460.1"/>
    </source>
</evidence>
<feature type="transmembrane region" description="Helical" evidence="7">
    <location>
        <begin position="58"/>
        <end position="76"/>
    </location>
</feature>
<dbReference type="InterPro" id="IPR017850">
    <property type="entry name" value="Alkaline_phosphatase_core_sf"/>
</dbReference>
<proteinExistence type="predicted"/>
<dbReference type="GeneID" id="94552616"/>
<dbReference type="GO" id="GO:0016740">
    <property type="term" value="F:transferase activity"/>
    <property type="evidence" value="ECO:0007669"/>
    <property type="project" value="UniProtKB-KW"/>
</dbReference>
<keyword evidence="5 7" id="KW-1133">Transmembrane helix</keyword>
<evidence type="ECO:0000256" key="1">
    <source>
        <dbReference type="ARBA" id="ARBA00004651"/>
    </source>
</evidence>
<dbReference type="EMBL" id="CP049889">
    <property type="protein sequence ID" value="QIK51460.1"/>
    <property type="molecule type" value="Genomic_DNA"/>
</dbReference>